<dbReference type="Proteomes" id="UP000800235">
    <property type="component" value="Unassembled WGS sequence"/>
</dbReference>
<evidence type="ECO:0000256" key="1">
    <source>
        <dbReference type="SAM" id="Coils"/>
    </source>
</evidence>
<sequence length="215" mass="24680">MPKVRQLLKRVQGSHPTRDQKALADFAIRLASDNSILRARAEGVEEALQIEQDRRKRGKAVWKANEIKDIEGKAQFYTPGRVTARINANKAAEEFKETKAFQKVQEKKDKQRQKEDQAILIAQKKSDREVAAKKKKQELQEAKEMKLASAQLKKDLQMATPSLKPKPIALKLKKKAVVVVESDIEYEELVTERIWSPRPRRTIKLPQYLKGDDLS</sequence>
<feature type="coiled-coil region" evidence="1">
    <location>
        <begin position="122"/>
        <end position="155"/>
    </location>
</feature>
<accession>A0A9P4NGY0</accession>
<dbReference type="EMBL" id="MU007103">
    <property type="protein sequence ID" value="KAF2421074.1"/>
    <property type="molecule type" value="Genomic_DNA"/>
</dbReference>
<organism evidence="2 3">
    <name type="scientific">Tothia fuscella</name>
    <dbReference type="NCBI Taxonomy" id="1048955"/>
    <lineage>
        <taxon>Eukaryota</taxon>
        <taxon>Fungi</taxon>
        <taxon>Dikarya</taxon>
        <taxon>Ascomycota</taxon>
        <taxon>Pezizomycotina</taxon>
        <taxon>Dothideomycetes</taxon>
        <taxon>Pleosporomycetidae</taxon>
        <taxon>Venturiales</taxon>
        <taxon>Cylindrosympodiaceae</taxon>
        <taxon>Tothia</taxon>
    </lineage>
</organism>
<reference evidence="2" key="1">
    <citation type="journal article" date="2020" name="Stud. Mycol.">
        <title>101 Dothideomycetes genomes: a test case for predicting lifestyles and emergence of pathogens.</title>
        <authorList>
            <person name="Haridas S."/>
            <person name="Albert R."/>
            <person name="Binder M."/>
            <person name="Bloem J."/>
            <person name="Labutti K."/>
            <person name="Salamov A."/>
            <person name="Andreopoulos B."/>
            <person name="Baker S."/>
            <person name="Barry K."/>
            <person name="Bills G."/>
            <person name="Bluhm B."/>
            <person name="Cannon C."/>
            <person name="Castanera R."/>
            <person name="Culley D."/>
            <person name="Daum C."/>
            <person name="Ezra D."/>
            <person name="Gonzalez J."/>
            <person name="Henrissat B."/>
            <person name="Kuo A."/>
            <person name="Liang C."/>
            <person name="Lipzen A."/>
            <person name="Lutzoni F."/>
            <person name="Magnuson J."/>
            <person name="Mondo S."/>
            <person name="Nolan M."/>
            <person name="Ohm R."/>
            <person name="Pangilinan J."/>
            <person name="Park H.-J."/>
            <person name="Ramirez L."/>
            <person name="Alfaro M."/>
            <person name="Sun H."/>
            <person name="Tritt A."/>
            <person name="Yoshinaga Y."/>
            <person name="Zwiers L.-H."/>
            <person name="Turgeon B."/>
            <person name="Goodwin S."/>
            <person name="Spatafora J."/>
            <person name="Crous P."/>
            <person name="Grigoriev I."/>
        </authorList>
    </citation>
    <scope>NUCLEOTIDE SEQUENCE</scope>
    <source>
        <strain evidence="2">CBS 130266</strain>
    </source>
</reference>
<comment type="caution">
    <text evidence="2">The sequence shown here is derived from an EMBL/GenBank/DDBJ whole genome shotgun (WGS) entry which is preliminary data.</text>
</comment>
<proteinExistence type="predicted"/>
<keyword evidence="3" id="KW-1185">Reference proteome</keyword>
<keyword evidence="1" id="KW-0175">Coiled coil</keyword>
<evidence type="ECO:0000313" key="2">
    <source>
        <dbReference type="EMBL" id="KAF2421074.1"/>
    </source>
</evidence>
<protein>
    <submittedName>
        <fullName evidence="2">Uncharacterized protein</fullName>
    </submittedName>
</protein>
<dbReference type="AlphaFoldDB" id="A0A9P4NGY0"/>
<name>A0A9P4NGY0_9PEZI</name>
<gene>
    <name evidence="2" type="ORF">EJ08DRAFT_524504</name>
</gene>
<evidence type="ECO:0000313" key="3">
    <source>
        <dbReference type="Proteomes" id="UP000800235"/>
    </source>
</evidence>